<feature type="domain" description="Piezo TM25-28" evidence="2">
    <location>
        <begin position="17"/>
        <end position="75"/>
    </location>
</feature>
<keyword evidence="4" id="KW-1185">Reference proteome</keyword>
<gene>
    <name evidence="3" type="ORF">Celaphus_00007795</name>
</gene>
<dbReference type="EMBL" id="MKHE01000023">
    <property type="protein sequence ID" value="OWK03156.1"/>
    <property type="molecule type" value="Genomic_DNA"/>
</dbReference>
<feature type="region of interest" description="Disordered" evidence="1">
    <location>
        <begin position="28"/>
        <end position="49"/>
    </location>
</feature>
<evidence type="ECO:0000256" key="1">
    <source>
        <dbReference type="SAM" id="MobiDB-lite"/>
    </source>
</evidence>
<sequence length="108" mass="12275">MGQEGVSSRVFLWTCFAVLQDGSYTFFETDSEEEEPQEGSEAEITDRQPKPRTAFQLAYKAWTDGAVCALRMRMEDEWGMGNPEWDEEGLRRRHSGGTTVDGKAGFVW</sequence>
<evidence type="ECO:0000313" key="4">
    <source>
        <dbReference type="Proteomes" id="UP000242450"/>
    </source>
</evidence>
<comment type="caution">
    <text evidence="3">The sequence shown here is derived from an EMBL/GenBank/DDBJ whole genome shotgun (WGS) entry which is preliminary data.</text>
</comment>
<dbReference type="Pfam" id="PF15917">
    <property type="entry name" value="Piezo_TM25-28"/>
    <property type="match status" value="1"/>
</dbReference>
<feature type="region of interest" description="Disordered" evidence="1">
    <location>
        <begin position="79"/>
        <end position="108"/>
    </location>
</feature>
<evidence type="ECO:0000259" key="2">
    <source>
        <dbReference type="Pfam" id="PF15917"/>
    </source>
</evidence>
<evidence type="ECO:0000313" key="3">
    <source>
        <dbReference type="EMBL" id="OWK03156.1"/>
    </source>
</evidence>
<accession>A0A212CAY8</accession>
<dbReference type="AlphaFoldDB" id="A0A212CAY8"/>
<reference evidence="3 4" key="1">
    <citation type="journal article" date="2018" name="Mol. Genet. Genomics">
        <title>The red deer Cervus elaphus genome CerEla1.0: sequencing, annotating, genes, and chromosomes.</title>
        <authorList>
            <person name="Bana N.A."/>
            <person name="Nyiri A."/>
            <person name="Nagy J."/>
            <person name="Frank K."/>
            <person name="Nagy T."/>
            <person name="Steger V."/>
            <person name="Schiller M."/>
            <person name="Lakatos P."/>
            <person name="Sugar L."/>
            <person name="Horn P."/>
            <person name="Barta E."/>
            <person name="Orosz L."/>
        </authorList>
    </citation>
    <scope>NUCLEOTIDE SEQUENCE [LARGE SCALE GENOMIC DNA]</scope>
    <source>
        <strain evidence="3">Hungarian</strain>
    </source>
</reference>
<feature type="compositionally biased region" description="Acidic residues" evidence="1">
    <location>
        <begin position="29"/>
        <end position="43"/>
    </location>
</feature>
<protein>
    <recommendedName>
        <fullName evidence="2">Piezo TM25-28 domain-containing protein</fullName>
    </recommendedName>
</protein>
<dbReference type="InterPro" id="IPR031805">
    <property type="entry name" value="Piezo_TM25-28"/>
</dbReference>
<organism evidence="3 4">
    <name type="scientific">Cervus elaphus hippelaphus</name>
    <name type="common">European red deer</name>
    <dbReference type="NCBI Taxonomy" id="46360"/>
    <lineage>
        <taxon>Eukaryota</taxon>
        <taxon>Metazoa</taxon>
        <taxon>Chordata</taxon>
        <taxon>Craniata</taxon>
        <taxon>Vertebrata</taxon>
        <taxon>Euteleostomi</taxon>
        <taxon>Mammalia</taxon>
        <taxon>Eutheria</taxon>
        <taxon>Laurasiatheria</taxon>
        <taxon>Artiodactyla</taxon>
        <taxon>Ruminantia</taxon>
        <taxon>Pecora</taxon>
        <taxon>Cervidae</taxon>
        <taxon>Cervinae</taxon>
        <taxon>Cervus</taxon>
    </lineage>
</organism>
<proteinExistence type="predicted"/>
<name>A0A212CAY8_CEREH</name>
<dbReference type="Proteomes" id="UP000242450">
    <property type="component" value="Chromosome 23"/>
</dbReference>